<keyword evidence="8" id="KW-1185">Reference proteome</keyword>
<sequence length="663" mass="73934">MSDLAWKLKRLRVMGAAEIVHRVGAAVQTRLQARGIGLARPPAADLRRFGKPWLDQLPRPADSAPYLAAADAILAGHWDVFALRAARLGFPPRWNVDPKTGTEAPLQFGKALNYRDERLIGDIKYLWEPNRHLALGTLAQAYHLSGAAQYAEGAQALLESWFEQNPYPLGANWSSALELGIRLVNWSVAWHFLGGINSPLFQSESGQRFLQRWLDSIYRHCHFIAGYFSRHSSANNHLFGELAGLHIAALTWPCWPDSQRWLERSAAELETEALKQTFADGVNREQAIYYQHSVADMMLLCGLMGRANGCPRSAAFWDRLEKMLEFIAAMLNAGGGLSTTGDADDALLVQWSRQADFNIYRSLLASGALLFQRGDFKYQAGPFDDKSCWLLGEAGRQAYQQLPAVPPELPRAFAEGGMYFLGRDFHTPQEIQWVADAGPLGYLGIAAHGHADALALTLAVGGVPVLIDPGTYAYHTQQKWRDYFRGTSAHNTLRVDGLDQSESGGNFLWLRKASAVCEAWHSDQQVDCLQARHDGYRRLPDPVLHRRKVEFCKKTATMMIDDSVECRAAHLLEWHWHVNPLCRVSPQPDGVRIDGPGFHVELTMDGAAPPRVVTAAEDPPLGWVSWRFDEKQPAPVVVWKEQISGPVSRRTVLKVVLDQANSN</sequence>
<name>W0VB64_9BURK</name>
<dbReference type="GO" id="GO:0042597">
    <property type="term" value="C:periplasmic space"/>
    <property type="evidence" value="ECO:0007669"/>
    <property type="project" value="UniProtKB-SubCell"/>
</dbReference>
<evidence type="ECO:0000259" key="6">
    <source>
        <dbReference type="Pfam" id="PF16889"/>
    </source>
</evidence>
<protein>
    <submittedName>
        <fullName evidence="7">Heparinase II/III-like family protein</fullName>
    </submittedName>
</protein>
<dbReference type="GO" id="GO:0016829">
    <property type="term" value="F:lyase activity"/>
    <property type="evidence" value="ECO:0007669"/>
    <property type="project" value="UniProtKB-KW"/>
</dbReference>
<dbReference type="Pfam" id="PF07940">
    <property type="entry name" value="Hepar_II_III_C"/>
    <property type="match status" value="1"/>
</dbReference>
<feature type="domain" description="Heparin-sulfate lyase N-terminal" evidence="6">
    <location>
        <begin position="121"/>
        <end position="328"/>
    </location>
</feature>
<evidence type="ECO:0000313" key="7">
    <source>
        <dbReference type="EMBL" id="CDG84598.1"/>
    </source>
</evidence>
<evidence type="ECO:0000256" key="1">
    <source>
        <dbReference type="ARBA" id="ARBA00004418"/>
    </source>
</evidence>
<evidence type="ECO:0000256" key="2">
    <source>
        <dbReference type="ARBA" id="ARBA00022729"/>
    </source>
</evidence>
<dbReference type="SUPFAM" id="SSF48230">
    <property type="entry name" value="Chondroitin AC/alginate lyase"/>
    <property type="match status" value="1"/>
</dbReference>
<dbReference type="eggNOG" id="COG5360">
    <property type="taxonomic scope" value="Bacteria"/>
</dbReference>
<dbReference type="OrthoDB" id="9763014at2"/>
<dbReference type="HOGENOM" id="CLU_022012_0_1_4"/>
<evidence type="ECO:0000259" key="5">
    <source>
        <dbReference type="Pfam" id="PF07940"/>
    </source>
</evidence>
<dbReference type="InterPro" id="IPR008929">
    <property type="entry name" value="Chondroitin_lyas"/>
</dbReference>
<feature type="domain" description="Heparinase II/III-like C-terminal" evidence="5">
    <location>
        <begin position="407"/>
        <end position="599"/>
    </location>
</feature>
<keyword evidence="4" id="KW-0456">Lyase</keyword>
<dbReference type="Pfam" id="PF16889">
    <property type="entry name" value="Hepar_II_III_N"/>
    <property type="match status" value="1"/>
</dbReference>
<gene>
    <name evidence="7" type="ORF">GJA_3987</name>
</gene>
<comment type="subcellular location">
    <subcellularLocation>
        <location evidence="1">Periplasm</location>
    </subcellularLocation>
</comment>
<evidence type="ECO:0000256" key="4">
    <source>
        <dbReference type="ARBA" id="ARBA00023239"/>
    </source>
</evidence>
<organism evidence="7 8">
    <name type="scientific">Janthinobacterium agaricidamnosum NBRC 102515 = DSM 9628</name>
    <dbReference type="NCBI Taxonomy" id="1349767"/>
    <lineage>
        <taxon>Bacteria</taxon>
        <taxon>Pseudomonadati</taxon>
        <taxon>Pseudomonadota</taxon>
        <taxon>Betaproteobacteria</taxon>
        <taxon>Burkholderiales</taxon>
        <taxon>Oxalobacteraceae</taxon>
        <taxon>Janthinobacterium</taxon>
    </lineage>
</organism>
<dbReference type="Gene3D" id="2.70.98.70">
    <property type="match status" value="1"/>
</dbReference>
<dbReference type="PANTHER" id="PTHR39210">
    <property type="entry name" value="HEPARIN-SULFATE LYASE"/>
    <property type="match status" value="1"/>
</dbReference>
<keyword evidence="2" id="KW-0732">Signal</keyword>
<accession>W0VB64</accession>
<dbReference type="Gene3D" id="1.50.10.100">
    <property type="entry name" value="Chondroitin AC/alginate lyase"/>
    <property type="match status" value="1"/>
</dbReference>
<evidence type="ECO:0000256" key="3">
    <source>
        <dbReference type="ARBA" id="ARBA00022764"/>
    </source>
</evidence>
<proteinExistence type="predicted"/>
<dbReference type="InterPro" id="IPR031680">
    <property type="entry name" value="Hepar_II_III_N"/>
</dbReference>
<dbReference type="EMBL" id="HG322949">
    <property type="protein sequence ID" value="CDG84598.1"/>
    <property type="molecule type" value="Genomic_DNA"/>
</dbReference>
<dbReference type="STRING" id="1349767.GJA_3987"/>
<dbReference type="PANTHER" id="PTHR39210:SF1">
    <property type="entry name" value="HEPARIN-SULFATE LYASE"/>
    <property type="match status" value="1"/>
</dbReference>
<reference evidence="7 8" key="1">
    <citation type="journal article" date="2015" name="Genome Announc.">
        <title>Genome Sequence of Mushroom Soft-Rot Pathogen Janthinobacterium agaricidamnosum.</title>
        <authorList>
            <person name="Graupner K."/>
            <person name="Lackner G."/>
            <person name="Hertweck C."/>
        </authorList>
    </citation>
    <scope>NUCLEOTIDE SEQUENCE [LARGE SCALE GENOMIC DNA]</scope>
    <source>
        <strain evidence="8">NBRC 102515 / DSM 9628</strain>
    </source>
</reference>
<evidence type="ECO:0000313" key="8">
    <source>
        <dbReference type="Proteomes" id="UP000027604"/>
    </source>
</evidence>
<dbReference type="KEGG" id="jag:GJA_3987"/>
<dbReference type="InterPro" id="IPR012480">
    <property type="entry name" value="Hepar_II_III_C"/>
</dbReference>
<dbReference type="AlphaFoldDB" id="W0VB64"/>
<dbReference type="RefSeq" id="WP_038495106.1">
    <property type="nucleotide sequence ID" value="NZ_BCTH01000014.1"/>
</dbReference>
<dbReference type="Proteomes" id="UP000027604">
    <property type="component" value="Chromosome I"/>
</dbReference>
<dbReference type="PATRIC" id="fig|1349767.4.peg.569"/>
<keyword evidence="3" id="KW-0574">Periplasm</keyword>